<dbReference type="RefSeq" id="WP_249250487.1">
    <property type="nucleotide sequence ID" value="NZ_JAKIKT010000009.1"/>
</dbReference>
<name>A0ABT0NBW1_9GAMM</name>
<feature type="domain" description="DUF6985" evidence="1">
    <location>
        <begin position="8"/>
        <end position="158"/>
    </location>
</feature>
<comment type="caution">
    <text evidence="2">The sequence shown here is derived from an EMBL/GenBank/DDBJ whole genome shotgun (WGS) entry which is preliminary data.</text>
</comment>
<protein>
    <recommendedName>
        <fullName evidence="1">DUF6985 domain-containing protein</fullName>
    </recommendedName>
</protein>
<dbReference type="InterPro" id="IPR054254">
    <property type="entry name" value="DUF6985"/>
</dbReference>
<evidence type="ECO:0000313" key="3">
    <source>
        <dbReference type="Proteomes" id="UP001202831"/>
    </source>
</evidence>
<evidence type="ECO:0000259" key="1">
    <source>
        <dbReference type="Pfam" id="PF22481"/>
    </source>
</evidence>
<dbReference type="EMBL" id="JAKIKT010000009">
    <property type="protein sequence ID" value="MCL2915921.1"/>
    <property type="molecule type" value="Genomic_DNA"/>
</dbReference>
<dbReference type="Pfam" id="PF22481">
    <property type="entry name" value="DUF6985"/>
    <property type="match status" value="1"/>
</dbReference>
<gene>
    <name evidence="2" type="ORF">L2725_19445</name>
</gene>
<keyword evidence="3" id="KW-1185">Reference proteome</keyword>
<reference evidence="2 3" key="1">
    <citation type="submission" date="2022-01" db="EMBL/GenBank/DDBJ databases">
        <title>Whole genome-based taxonomy of the Shewanellaceae.</title>
        <authorList>
            <person name="Martin-Rodriguez A.J."/>
        </authorList>
    </citation>
    <scope>NUCLEOTIDE SEQUENCE [LARGE SCALE GENOMIC DNA]</scope>
    <source>
        <strain evidence="2 3">DSM 21332</strain>
    </source>
</reference>
<proteinExistence type="predicted"/>
<accession>A0ABT0NBW1</accession>
<organism evidence="2 3">
    <name type="scientific">Shewanella corallii</name>
    <dbReference type="NCBI Taxonomy" id="560080"/>
    <lineage>
        <taxon>Bacteria</taxon>
        <taxon>Pseudomonadati</taxon>
        <taxon>Pseudomonadota</taxon>
        <taxon>Gammaproteobacteria</taxon>
        <taxon>Alteromonadales</taxon>
        <taxon>Shewanellaceae</taxon>
        <taxon>Shewanella</taxon>
    </lineage>
</organism>
<dbReference type="Proteomes" id="UP001202831">
    <property type="component" value="Unassembled WGS sequence"/>
</dbReference>
<sequence>MDLLSPLGALHPDEDIQDWLVTKPKAIAFLHNQALSFTLIDIAEDPAPQEFVAAIEALIALPLEARQVVQPYLFQSYQHMLDELEEFELEEWDLEIEDPSEIWDFIEFNKIYVSRRTYGDKAVYVSVEANCEWEPEHGLQLVYRAGSTLVRVSEQDGSLTNADAFFLEENEDCILYHID</sequence>
<evidence type="ECO:0000313" key="2">
    <source>
        <dbReference type="EMBL" id="MCL2915921.1"/>
    </source>
</evidence>